<evidence type="ECO:0000256" key="3">
    <source>
        <dbReference type="SAM" id="MobiDB-lite"/>
    </source>
</evidence>
<dbReference type="InterPro" id="IPR001647">
    <property type="entry name" value="HTH_TetR"/>
</dbReference>
<feature type="region of interest" description="Disordered" evidence="3">
    <location>
        <begin position="1"/>
        <end position="31"/>
    </location>
</feature>
<proteinExistence type="predicted"/>
<feature type="domain" description="HTH tetR-type" evidence="4">
    <location>
        <begin position="33"/>
        <end position="93"/>
    </location>
</feature>
<dbReference type="GO" id="GO:0003677">
    <property type="term" value="F:DNA binding"/>
    <property type="evidence" value="ECO:0007669"/>
    <property type="project" value="UniProtKB-UniRule"/>
</dbReference>
<dbReference type="InterPro" id="IPR009057">
    <property type="entry name" value="Homeodomain-like_sf"/>
</dbReference>
<evidence type="ECO:0000256" key="2">
    <source>
        <dbReference type="PROSITE-ProRule" id="PRU00335"/>
    </source>
</evidence>
<protein>
    <recommendedName>
        <fullName evidence="4">HTH tetR-type domain-containing protein</fullName>
    </recommendedName>
</protein>
<reference evidence="5 6" key="1">
    <citation type="submission" date="2018-05" db="EMBL/GenBank/DDBJ databases">
        <title>complete genome sequence of Aquabacterium olei NBRC 110486.</title>
        <authorList>
            <person name="Tang B."/>
            <person name="Chang J."/>
            <person name="Zhang L."/>
            <person name="Yang H."/>
        </authorList>
    </citation>
    <scope>NUCLEOTIDE SEQUENCE [LARGE SCALE GENOMIC DNA]</scope>
    <source>
        <strain evidence="5 6">NBRC 110486</strain>
    </source>
</reference>
<dbReference type="RefSeq" id="WP_109034152.1">
    <property type="nucleotide sequence ID" value="NZ_CP029210.1"/>
</dbReference>
<evidence type="ECO:0000256" key="1">
    <source>
        <dbReference type="ARBA" id="ARBA00023125"/>
    </source>
</evidence>
<dbReference type="Proteomes" id="UP000244892">
    <property type="component" value="Chromosome"/>
</dbReference>
<gene>
    <name evidence="5" type="ORF">DEH84_01655</name>
</gene>
<dbReference type="InterPro" id="IPR050624">
    <property type="entry name" value="HTH-type_Tx_Regulator"/>
</dbReference>
<sequence>MAVSRNRVNPDPPSTAGTSGRRYGGVDSEERQRQRRARLIEAALAVFGDQGYHQSTVRDVCKQAQLTSRYFYESFDGMEDLFRAVYAEVSRDLMQATVMALARSEPEPDKLAEAALRAFFEFIRDDPRRARVALIDALNVGGEMQTAFDKAQEDFALLIQGFMTQMFPRLPEAGLNHHTLAQGLVGSNTRIATKWVADRCRAPLEDVLRNTFSLFQAAILYARDVEARLPPLEARQSQSA</sequence>
<dbReference type="SUPFAM" id="SSF48498">
    <property type="entry name" value="Tetracyclin repressor-like, C-terminal domain"/>
    <property type="match status" value="1"/>
</dbReference>
<dbReference type="SUPFAM" id="SSF46689">
    <property type="entry name" value="Homeodomain-like"/>
    <property type="match status" value="1"/>
</dbReference>
<keyword evidence="6" id="KW-1185">Reference proteome</keyword>
<dbReference type="OrthoDB" id="9790413at2"/>
<dbReference type="AlphaFoldDB" id="A0A2U8FMN1"/>
<dbReference type="EMBL" id="CP029210">
    <property type="protein sequence ID" value="AWI52282.1"/>
    <property type="molecule type" value="Genomic_DNA"/>
</dbReference>
<dbReference type="PANTHER" id="PTHR43479">
    <property type="entry name" value="ACREF/ENVCD OPERON REPRESSOR-RELATED"/>
    <property type="match status" value="1"/>
</dbReference>
<accession>A0A2U8FMN1</accession>
<evidence type="ECO:0000313" key="5">
    <source>
        <dbReference type="EMBL" id="AWI52282.1"/>
    </source>
</evidence>
<dbReference type="PROSITE" id="PS50977">
    <property type="entry name" value="HTH_TETR_2"/>
    <property type="match status" value="1"/>
</dbReference>
<dbReference type="Gene3D" id="1.10.357.10">
    <property type="entry name" value="Tetracycline Repressor, domain 2"/>
    <property type="match status" value="1"/>
</dbReference>
<keyword evidence="1 2" id="KW-0238">DNA-binding</keyword>
<dbReference type="PANTHER" id="PTHR43479:SF11">
    <property type="entry name" value="ACREF_ENVCD OPERON REPRESSOR-RELATED"/>
    <property type="match status" value="1"/>
</dbReference>
<dbReference type="Pfam" id="PF00440">
    <property type="entry name" value="TetR_N"/>
    <property type="match status" value="1"/>
</dbReference>
<name>A0A2U8FMN1_9BURK</name>
<evidence type="ECO:0000259" key="4">
    <source>
        <dbReference type="PROSITE" id="PS50977"/>
    </source>
</evidence>
<organism evidence="5 6">
    <name type="scientific">Aquabacterium olei</name>
    <dbReference type="NCBI Taxonomy" id="1296669"/>
    <lineage>
        <taxon>Bacteria</taxon>
        <taxon>Pseudomonadati</taxon>
        <taxon>Pseudomonadota</taxon>
        <taxon>Betaproteobacteria</taxon>
        <taxon>Burkholderiales</taxon>
        <taxon>Aquabacterium</taxon>
    </lineage>
</organism>
<dbReference type="InterPro" id="IPR036271">
    <property type="entry name" value="Tet_transcr_reg_TetR-rel_C_sf"/>
</dbReference>
<evidence type="ECO:0000313" key="6">
    <source>
        <dbReference type="Proteomes" id="UP000244892"/>
    </source>
</evidence>
<dbReference type="KEGG" id="aon:DEH84_01655"/>
<feature type="DNA-binding region" description="H-T-H motif" evidence="2">
    <location>
        <begin position="56"/>
        <end position="75"/>
    </location>
</feature>